<name>A0ABW3NAK1_9BACI</name>
<evidence type="ECO:0000259" key="5">
    <source>
        <dbReference type="PROSITE" id="PS50932"/>
    </source>
</evidence>
<sequence length="330" mass="37107">MKPKIEDVAKVAGVSPTTVSRVLNDRGYISGKTKDKVYAAMEEINYVPNDLARSLYNKRSYLIGVIVPSTGNPFFGELVAYIESICDEKGYKVLLCNSLHEADKEKKYWEMLRRNQVDGVIVVTYNRGLVDKEQQFPAVAIDHYLSEHIHVVSSDNFQGGELASRELLETGCKKIIHINGDANLETPANNRQYAYERVMKEAGRTPETYHVVSDAAFLESNIGTIQQLFEEHPDVDGIFASDDLLAIRTLQYAEHLGYKVPEDLKIVGYDGTSLIRSLYPNLTTIIQPIYQIADDAVQTLIQEIDNTSDDRKEKTFPVSLWKGETTGSFT</sequence>
<proteinExistence type="predicted"/>
<dbReference type="Pfam" id="PF00356">
    <property type="entry name" value="LacI"/>
    <property type="match status" value="1"/>
</dbReference>
<keyword evidence="7" id="KW-1185">Reference proteome</keyword>
<dbReference type="PROSITE" id="PS50932">
    <property type="entry name" value="HTH_LACI_2"/>
    <property type="match status" value="1"/>
</dbReference>
<dbReference type="PANTHER" id="PTHR30146:SF95">
    <property type="entry name" value="RIBOSE OPERON REPRESSOR"/>
    <property type="match status" value="1"/>
</dbReference>
<dbReference type="SUPFAM" id="SSF47413">
    <property type="entry name" value="lambda repressor-like DNA-binding domains"/>
    <property type="match status" value="1"/>
</dbReference>
<dbReference type="SMART" id="SM00354">
    <property type="entry name" value="HTH_LACI"/>
    <property type="match status" value="1"/>
</dbReference>
<accession>A0ABW3NAK1</accession>
<dbReference type="CDD" id="cd01392">
    <property type="entry name" value="HTH_LacI"/>
    <property type="match status" value="1"/>
</dbReference>
<keyword evidence="2" id="KW-0805">Transcription regulation</keyword>
<dbReference type="InterPro" id="IPR010982">
    <property type="entry name" value="Lambda_DNA-bd_dom_sf"/>
</dbReference>
<dbReference type="Gene3D" id="1.10.260.40">
    <property type="entry name" value="lambda repressor-like DNA-binding domains"/>
    <property type="match status" value="1"/>
</dbReference>
<comment type="caution">
    <text evidence="6">The sequence shown here is derived from an EMBL/GenBank/DDBJ whole genome shotgun (WGS) entry which is preliminary data.</text>
</comment>
<dbReference type="Gene3D" id="3.40.50.2300">
    <property type="match status" value="2"/>
</dbReference>
<dbReference type="InterPro" id="IPR000843">
    <property type="entry name" value="HTH_LacI"/>
</dbReference>
<dbReference type="Pfam" id="PF13377">
    <property type="entry name" value="Peripla_BP_3"/>
    <property type="match status" value="1"/>
</dbReference>
<dbReference type="CDD" id="cd06291">
    <property type="entry name" value="PBP1_Qymf-like"/>
    <property type="match status" value="1"/>
</dbReference>
<evidence type="ECO:0000256" key="1">
    <source>
        <dbReference type="ARBA" id="ARBA00022491"/>
    </source>
</evidence>
<dbReference type="SUPFAM" id="SSF53822">
    <property type="entry name" value="Periplasmic binding protein-like I"/>
    <property type="match status" value="1"/>
</dbReference>
<dbReference type="Proteomes" id="UP001597041">
    <property type="component" value="Unassembled WGS sequence"/>
</dbReference>
<evidence type="ECO:0000313" key="6">
    <source>
        <dbReference type="EMBL" id="MFD1064697.1"/>
    </source>
</evidence>
<evidence type="ECO:0000256" key="4">
    <source>
        <dbReference type="ARBA" id="ARBA00023163"/>
    </source>
</evidence>
<evidence type="ECO:0000256" key="3">
    <source>
        <dbReference type="ARBA" id="ARBA00023125"/>
    </source>
</evidence>
<keyword evidence="4" id="KW-0804">Transcription</keyword>
<dbReference type="EMBL" id="JBHTKK010000001">
    <property type="protein sequence ID" value="MFD1064697.1"/>
    <property type="molecule type" value="Genomic_DNA"/>
</dbReference>
<feature type="domain" description="HTH lacI-type" evidence="5">
    <location>
        <begin position="3"/>
        <end position="57"/>
    </location>
</feature>
<dbReference type="InterPro" id="IPR046335">
    <property type="entry name" value="LacI/GalR-like_sensor"/>
</dbReference>
<evidence type="ECO:0000256" key="2">
    <source>
        <dbReference type="ARBA" id="ARBA00023015"/>
    </source>
</evidence>
<dbReference type="RefSeq" id="WP_379590158.1">
    <property type="nucleotide sequence ID" value="NZ_JBHTKK010000001.1"/>
</dbReference>
<dbReference type="GO" id="GO:0003677">
    <property type="term" value="F:DNA binding"/>
    <property type="evidence" value="ECO:0007669"/>
    <property type="project" value="UniProtKB-KW"/>
</dbReference>
<keyword evidence="1" id="KW-0678">Repressor</keyword>
<dbReference type="PANTHER" id="PTHR30146">
    <property type="entry name" value="LACI-RELATED TRANSCRIPTIONAL REPRESSOR"/>
    <property type="match status" value="1"/>
</dbReference>
<dbReference type="PROSITE" id="PS00356">
    <property type="entry name" value="HTH_LACI_1"/>
    <property type="match status" value="1"/>
</dbReference>
<reference evidence="7" key="1">
    <citation type="journal article" date="2019" name="Int. J. Syst. Evol. Microbiol.">
        <title>The Global Catalogue of Microorganisms (GCM) 10K type strain sequencing project: providing services to taxonomists for standard genome sequencing and annotation.</title>
        <authorList>
            <consortium name="The Broad Institute Genomics Platform"/>
            <consortium name="The Broad Institute Genome Sequencing Center for Infectious Disease"/>
            <person name="Wu L."/>
            <person name="Ma J."/>
        </authorList>
    </citation>
    <scope>NUCLEOTIDE SEQUENCE [LARGE SCALE GENOMIC DNA]</scope>
    <source>
        <strain evidence="7">CCUG 56608</strain>
    </source>
</reference>
<gene>
    <name evidence="6" type="ORF">ACFQ19_01540</name>
</gene>
<protein>
    <submittedName>
        <fullName evidence="6">LacI family DNA-binding transcriptional regulator</fullName>
    </submittedName>
</protein>
<evidence type="ECO:0000313" key="7">
    <source>
        <dbReference type="Proteomes" id="UP001597041"/>
    </source>
</evidence>
<organism evidence="6 7">
    <name type="scientific">Oceanobacillus locisalsi</name>
    <dbReference type="NCBI Taxonomy" id="546107"/>
    <lineage>
        <taxon>Bacteria</taxon>
        <taxon>Bacillati</taxon>
        <taxon>Bacillota</taxon>
        <taxon>Bacilli</taxon>
        <taxon>Bacillales</taxon>
        <taxon>Bacillaceae</taxon>
        <taxon>Oceanobacillus</taxon>
    </lineage>
</organism>
<dbReference type="InterPro" id="IPR028082">
    <property type="entry name" value="Peripla_BP_I"/>
</dbReference>
<dbReference type="PRINTS" id="PR00036">
    <property type="entry name" value="HTHLACI"/>
</dbReference>
<keyword evidence="3 6" id="KW-0238">DNA-binding</keyword>